<reference evidence="1 2" key="1">
    <citation type="submission" date="2019-02" db="EMBL/GenBank/DDBJ databases">
        <title>Deep-cultivation of Planctomycetes and their phenomic and genomic characterization uncovers novel biology.</title>
        <authorList>
            <person name="Wiegand S."/>
            <person name="Jogler M."/>
            <person name="Boedeker C."/>
            <person name="Pinto D."/>
            <person name="Vollmers J."/>
            <person name="Rivas-Marin E."/>
            <person name="Kohn T."/>
            <person name="Peeters S.H."/>
            <person name="Heuer A."/>
            <person name="Rast P."/>
            <person name="Oberbeckmann S."/>
            <person name="Bunk B."/>
            <person name="Jeske O."/>
            <person name="Meyerdierks A."/>
            <person name="Storesund J.E."/>
            <person name="Kallscheuer N."/>
            <person name="Luecker S."/>
            <person name="Lage O.M."/>
            <person name="Pohl T."/>
            <person name="Merkel B.J."/>
            <person name="Hornburger P."/>
            <person name="Mueller R.-W."/>
            <person name="Bruemmer F."/>
            <person name="Labrenz M."/>
            <person name="Spormann A.M."/>
            <person name="Op Den Camp H."/>
            <person name="Overmann J."/>
            <person name="Amann R."/>
            <person name="Jetten M.S.M."/>
            <person name="Mascher T."/>
            <person name="Medema M.H."/>
            <person name="Devos D.P."/>
            <person name="Kaster A.-K."/>
            <person name="Ovreas L."/>
            <person name="Rohde M."/>
            <person name="Galperin M.Y."/>
            <person name="Jogler C."/>
        </authorList>
    </citation>
    <scope>NUCLEOTIDE SEQUENCE [LARGE SCALE GENOMIC DNA]</scope>
    <source>
        <strain evidence="1 2">Pla144</strain>
    </source>
</reference>
<dbReference type="Proteomes" id="UP000318437">
    <property type="component" value="Unassembled WGS sequence"/>
</dbReference>
<evidence type="ECO:0000313" key="1">
    <source>
        <dbReference type="EMBL" id="TWU21405.1"/>
    </source>
</evidence>
<gene>
    <name evidence="1" type="ORF">Pla144_46260</name>
</gene>
<organism evidence="1 2">
    <name type="scientific">Bythopirellula polymerisocia</name>
    <dbReference type="NCBI Taxonomy" id="2528003"/>
    <lineage>
        <taxon>Bacteria</taxon>
        <taxon>Pseudomonadati</taxon>
        <taxon>Planctomycetota</taxon>
        <taxon>Planctomycetia</taxon>
        <taxon>Pirellulales</taxon>
        <taxon>Lacipirellulaceae</taxon>
        <taxon>Bythopirellula</taxon>
    </lineage>
</organism>
<keyword evidence="2" id="KW-1185">Reference proteome</keyword>
<comment type="caution">
    <text evidence="1">The sequence shown here is derived from an EMBL/GenBank/DDBJ whole genome shotgun (WGS) entry which is preliminary data.</text>
</comment>
<proteinExistence type="predicted"/>
<evidence type="ECO:0000313" key="2">
    <source>
        <dbReference type="Proteomes" id="UP000318437"/>
    </source>
</evidence>
<accession>A0A5C6CBE6</accession>
<name>A0A5C6CBE6_9BACT</name>
<dbReference type="EMBL" id="SJPS01000010">
    <property type="protein sequence ID" value="TWU21405.1"/>
    <property type="molecule type" value="Genomic_DNA"/>
</dbReference>
<dbReference type="AlphaFoldDB" id="A0A5C6CBE6"/>
<sequence length="36" mass="4196">MERRFELRKEAMLAECEVAPQVFRGAVERFDLVLGV</sequence>
<protein>
    <submittedName>
        <fullName evidence="1">Uncharacterized protein</fullName>
    </submittedName>
</protein>